<accession>A0AAY4E5A3</accession>
<dbReference type="InterPro" id="IPR011993">
    <property type="entry name" value="PH-like_dom_sf"/>
</dbReference>
<protein>
    <submittedName>
        <fullName evidence="3">Docking protein 2</fullName>
    </submittedName>
</protein>
<sequence length="463" mass="51780">VPLLLKKKGIWKKVWSVVYSESRFSVALMELHDFKPASAEDPSSLSKRVIRMRDCVRMIEVQLAHCPRGCGAFLLETTKKCFVFAAPSTELQDWIARLSALAFPFNSGLCGVQDCVSAQKISVRDSGQLEMVDNCLYDTPYRAGRDFLVTVVSTVASNKCQLHGDYILTPESDQLVLRDLASKDVLFIWPYCFVRKFGQDQVIKLAFSFEAGRRCDSGEGIFEFATSHGEQLYSMVNAAISSFRGPSQPSFSTEEDPCPAEDTEYSVYERLPTQTPGRGVAPKTENQIKGLTPSFRRLSLNAIKLPNKDQVRSISSCPPLALHESQDPVYAKIIHPKPQDHTLQEQRFHAAPKRMDFEHSKSFHFSSGASSNSSQASASDMLDGDGKCDQSIEEETDRADPIYYEAEGTLSTAVWDAASAVYDDPEELKGQESIFREDANKVEYDHTKDNCVYDNILLKGKRK</sequence>
<dbReference type="GO" id="GO:0007265">
    <property type="term" value="P:Ras protein signal transduction"/>
    <property type="evidence" value="ECO:0007669"/>
    <property type="project" value="TreeGrafter"/>
</dbReference>
<keyword evidence="4" id="KW-1185">Reference proteome</keyword>
<dbReference type="GO" id="GO:0005737">
    <property type="term" value="C:cytoplasm"/>
    <property type="evidence" value="ECO:0007669"/>
    <property type="project" value="TreeGrafter"/>
</dbReference>
<evidence type="ECO:0000259" key="2">
    <source>
        <dbReference type="PROSITE" id="PS51064"/>
    </source>
</evidence>
<feature type="compositionally biased region" description="Low complexity" evidence="1">
    <location>
        <begin position="363"/>
        <end position="379"/>
    </location>
</feature>
<dbReference type="PROSITE" id="PS51064">
    <property type="entry name" value="IRS_PTB"/>
    <property type="match status" value="1"/>
</dbReference>
<reference evidence="3" key="2">
    <citation type="submission" date="2025-08" db="UniProtKB">
        <authorList>
            <consortium name="Ensembl"/>
        </authorList>
    </citation>
    <scope>IDENTIFICATION</scope>
</reference>
<feature type="region of interest" description="Disordered" evidence="1">
    <location>
        <begin position="363"/>
        <end position="399"/>
    </location>
</feature>
<dbReference type="InterPro" id="IPR050996">
    <property type="entry name" value="Docking_Protein_DOK"/>
</dbReference>
<evidence type="ECO:0000313" key="3">
    <source>
        <dbReference type="Ensembl" id="ENSDCDP00010052810.1"/>
    </source>
</evidence>
<evidence type="ECO:0000313" key="4">
    <source>
        <dbReference type="Proteomes" id="UP000694580"/>
    </source>
</evidence>
<gene>
    <name evidence="3" type="primary">LOC114787169</name>
</gene>
<dbReference type="Ensembl" id="ENSDCDT00010063304.1">
    <property type="protein sequence ID" value="ENSDCDP00010052810.1"/>
    <property type="gene ID" value="ENSDCDG00010030802.1"/>
</dbReference>
<dbReference type="GO" id="GO:0007169">
    <property type="term" value="P:cell surface receptor protein tyrosine kinase signaling pathway"/>
    <property type="evidence" value="ECO:0007669"/>
    <property type="project" value="TreeGrafter"/>
</dbReference>
<dbReference type="AlphaFoldDB" id="A0AAY4E5A3"/>
<name>A0AAY4E5A3_9TELE</name>
<feature type="domain" description="IRS-type PTB" evidence="2">
    <location>
        <begin position="143"/>
        <end position="250"/>
    </location>
</feature>
<dbReference type="Proteomes" id="UP000694580">
    <property type="component" value="Chromosome 3"/>
</dbReference>
<dbReference type="SUPFAM" id="SSF50729">
    <property type="entry name" value="PH domain-like"/>
    <property type="match status" value="2"/>
</dbReference>
<reference evidence="3" key="3">
    <citation type="submission" date="2025-09" db="UniProtKB">
        <authorList>
            <consortium name="Ensembl"/>
        </authorList>
    </citation>
    <scope>IDENTIFICATION</scope>
</reference>
<dbReference type="GO" id="GO:0043410">
    <property type="term" value="P:positive regulation of MAPK cascade"/>
    <property type="evidence" value="ECO:0007669"/>
    <property type="project" value="TreeGrafter"/>
</dbReference>
<reference evidence="3 4" key="1">
    <citation type="submission" date="2020-06" db="EMBL/GenBank/DDBJ databases">
        <authorList>
            <consortium name="Wellcome Sanger Institute Data Sharing"/>
        </authorList>
    </citation>
    <scope>NUCLEOTIDE SEQUENCE [LARGE SCALE GENOMIC DNA]</scope>
</reference>
<dbReference type="PANTHER" id="PTHR21258:SF14">
    <property type="entry name" value="DOCKING PROTEIN 2"/>
    <property type="match status" value="1"/>
</dbReference>
<dbReference type="Pfam" id="PF02174">
    <property type="entry name" value="IRS"/>
    <property type="match status" value="1"/>
</dbReference>
<proteinExistence type="predicted"/>
<evidence type="ECO:0000256" key="1">
    <source>
        <dbReference type="SAM" id="MobiDB-lite"/>
    </source>
</evidence>
<dbReference type="SMART" id="SM01244">
    <property type="entry name" value="IRS"/>
    <property type="match status" value="1"/>
</dbReference>
<dbReference type="GeneTree" id="ENSGT00940000159868"/>
<organism evidence="3 4">
    <name type="scientific">Denticeps clupeoides</name>
    <name type="common">denticle herring</name>
    <dbReference type="NCBI Taxonomy" id="299321"/>
    <lineage>
        <taxon>Eukaryota</taxon>
        <taxon>Metazoa</taxon>
        <taxon>Chordata</taxon>
        <taxon>Craniata</taxon>
        <taxon>Vertebrata</taxon>
        <taxon>Euteleostomi</taxon>
        <taxon>Actinopterygii</taxon>
        <taxon>Neopterygii</taxon>
        <taxon>Teleostei</taxon>
        <taxon>Clupei</taxon>
        <taxon>Clupeiformes</taxon>
        <taxon>Denticipitoidei</taxon>
        <taxon>Denticipitidae</taxon>
        <taxon>Denticeps</taxon>
    </lineage>
</organism>
<dbReference type="SMART" id="SM00310">
    <property type="entry name" value="PTBI"/>
    <property type="match status" value="1"/>
</dbReference>
<dbReference type="Gene3D" id="2.30.29.30">
    <property type="entry name" value="Pleckstrin-homology domain (PH domain)/Phosphotyrosine-binding domain (PTB)"/>
    <property type="match status" value="2"/>
</dbReference>
<dbReference type="InterPro" id="IPR002404">
    <property type="entry name" value="IRS_PTB"/>
</dbReference>
<dbReference type="PANTHER" id="PTHR21258">
    <property type="entry name" value="DOCKING PROTEIN RELATED"/>
    <property type="match status" value="1"/>
</dbReference>